<feature type="domain" description="Zn(2)-C6 fungal-type" evidence="7">
    <location>
        <begin position="7"/>
        <end position="42"/>
    </location>
</feature>
<evidence type="ECO:0000256" key="3">
    <source>
        <dbReference type="ARBA" id="ARBA00023125"/>
    </source>
</evidence>
<dbReference type="PANTHER" id="PTHR31845:SF39">
    <property type="entry name" value="TRANSCRIPTION FACTOR PBCR-RELATED"/>
    <property type="match status" value="1"/>
</dbReference>
<keyword evidence="6" id="KW-0472">Membrane</keyword>
<evidence type="ECO:0000256" key="1">
    <source>
        <dbReference type="ARBA" id="ARBA00004123"/>
    </source>
</evidence>
<dbReference type="CDD" id="cd12148">
    <property type="entry name" value="fungal_TF_MHR"/>
    <property type="match status" value="1"/>
</dbReference>
<sequence>MKKRSRACEECHRLKIKCDVPETEGVERGVCERCNRNNLTCTPAAPRLQRNRIQELETQIEALKTALSEKSSSEAPSTPAFDSPLSYAPHDGTLSFLDVRIPFERQRSLLRKVAEQLRTIWPVVVLQDDLETLRAQSPILLACVLAFCTTHAIQDTELPVHDELVRDVMRILADEVLAKGRKSMELVQALLIATLWSKSTRDGSDNCCYQLAQLATEMAIDLGIGGPSLQPTPPAFFSRHRDATSLEARRTWLACSILLSSASMHIRRAPAVQWDAYHEECLTHLQNDGLPSDALLCEIVRIHQLMQETSDRLCHCQSATFVDANNYDTHATIDLMKNKVNTWAAQVPDNLASSQILKLWHHVAMVHIHEVVLHTPTNKFIFAAPYIPMRIPTKDFPKPALCIPPLSHALHALIEHCHAVLDIVSRMDPAVVLELPTFCFAPVVLYTLFVLVTVFVTATDPTNTYGRYLARERFLIEHYGAKMLGLRKEVIESDPMMSCYTTRMIDATSWLGQWYDDYNVIIERYQAQVSG</sequence>
<evidence type="ECO:0000313" key="9">
    <source>
        <dbReference type="Proteomes" id="UP001152607"/>
    </source>
</evidence>
<dbReference type="GO" id="GO:0008270">
    <property type="term" value="F:zinc ion binding"/>
    <property type="evidence" value="ECO:0007669"/>
    <property type="project" value="InterPro"/>
</dbReference>
<dbReference type="PROSITE" id="PS00463">
    <property type="entry name" value="ZN2_CY6_FUNGAL_1"/>
    <property type="match status" value="1"/>
</dbReference>
<gene>
    <name evidence="8" type="ORF">PDIGIT_LOCUS7331</name>
</gene>
<keyword evidence="4" id="KW-0804">Transcription</keyword>
<dbReference type="CDD" id="cd00067">
    <property type="entry name" value="GAL4"/>
    <property type="match status" value="1"/>
</dbReference>
<dbReference type="InterPro" id="IPR001138">
    <property type="entry name" value="Zn2Cys6_DnaBD"/>
</dbReference>
<keyword evidence="2" id="KW-0805">Transcription regulation</keyword>
<dbReference type="Pfam" id="PF00172">
    <property type="entry name" value="Zn_clus"/>
    <property type="match status" value="1"/>
</dbReference>
<keyword evidence="5" id="KW-0539">Nucleus</keyword>
<dbReference type="AlphaFoldDB" id="A0A9W4UFA8"/>
<proteinExistence type="predicted"/>
<keyword evidence="6" id="KW-1133">Transmembrane helix</keyword>
<keyword evidence="6" id="KW-0812">Transmembrane</keyword>
<evidence type="ECO:0000256" key="6">
    <source>
        <dbReference type="SAM" id="Phobius"/>
    </source>
</evidence>
<dbReference type="PROSITE" id="PS50048">
    <property type="entry name" value="ZN2_CY6_FUNGAL_2"/>
    <property type="match status" value="1"/>
</dbReference>
<organism evidence="8 9">
    <name type="scientific">Periconia digitata</name>
    <dbReference type="NCBI Taxonomy" id="1303443"/>
    <lineage>
        <taxon>Eukaryota</taxon>
        <taxon>Fungi</taxon>
        <taxon>Dikarya</taxon>
        <taxon>Ascomycota</taxon>
        <taxon>Pezizomycotina</taxon>
        <taxon>Dothideomycetes</taxon>
        <taxon>Pleosporomycetidae</taxon>
        <taxon>Pleosporales</taxon>
        <taxon>Massarineae</taxon>
        <taxon>Periconiaceae</taxon>
        <taxon>Periconia</taxon>
    </lineage>
</organism>
<comment type="subcellular location">
    <subcellularLocation>
        <location evidence="1">Nucleus</location>
    </subcellularLocation>
</comment>
<evidence type="ECO:0000313" key="8">
    <source>
        <dbReference type="EMBL" id="CAI6334274.1"/>
    </source>
</evidence>
<evidence type="ECO:0000256" key="4">
    <source>
        <dbReference type="ARBA" id="ARBA00023163"/>
    </source>
</evidence>
<dbReference type="SMART" id="SM00066">
    <property type="entry name" value="GAL4"/>
    <property type="match status" value="1"/>
</dbReference>
<dbReference type="GO" id="GO:0000981">
    <property type="term" value="F:DNA-binding transcription factor activity, RNA polymerase II-specific"/>
    <property type="evidence" value="ECO:0007669"/>
    <property type="project" value="InterPro"/>
</dbReference>
<keyword evidence="9" id="KW-1185">Reference proteome</keyword>
<dbReference type="Proteomes" id="UP001152607">
    <property type="component" value="Unassembled WGS sequence"/>
</dbReference>
<dbReference type="InterPro" id="IPR036864">
    <property type="entry name" value="Zn2-C6_fun-type_DNA-bd_sf"/>
</dbReference>
<accession>A0A9W4UFA8</accession>
<dbReference type="GO" id="GO:0000976">
    <property type="term" value="F:transcription cis-regulatory region binding"/>
    <property type="evidence" value="ECO:0007669"/>
    <property type="project" value="TreeGrafter"/>
</dbReference>
<dbReference type="Gene3D" id="4.10.240.10">
    <property type="entry name" value="Zn(2)-C6 fungal-type DNA-binding domain"/>
    <property type="match status" value="1"/>
</dbReference>
<dbReference type="SUPFAM" id="SSF57701">
    <property type="entry name" value="Zn2/Cys6 DNA-binding domain"/>
    <property type="match status" value="1"/>
</dbReference>
<dbReference type="InterPro" id="IPR051089">
    <property type="entry name" value="prtT"/>
</dbReference>
<protein>
    <recommendedName>
        <fullName evidence="7">Zn(2)-C6 fungal-type domain-containing protein</fullName>
    </recommendedName>
</protein>
<name>A0A9W4UFA8_9PLEO</name>
<dbReference type="GO" id="GO:0005634">
    <property type="term" value="C:nucleus"/>
    <property type="evidence" value="ECO:0007669"/>
    <property type="project" value="UniProtKB-SubCell"/>
</dbReference>
<evidence type="ECO:0000259" key="7">
    <source>
        <dbReference type="PROSITE" id="PS50048"/>
    </source>
</evidence>
<comment type="caution">
    <text evidence="8">The sequence shown here is derived from an EMBL/GenBank/DDBJ whole genome shotgun (WGS) entry which is preliminary data.</text>
</comment>
<feature type="transmembrane region" description="Helical" evidence="6">
    <location>
        <begin position="435"/>
        <end position="458"/>
    </location>
</feature>
<dbReference type="EMBL" id="CAOQHR010000004">
    <property type="protein sequence ID" value="CAI6334274.1"/>
    <property type="molecule type" value="Genomic_DNA"/>
</dbReference>
<dbReference type="PANTHER" id="PTHR31845">
    <property type="entry name" value="FINGER DOMAIN PROTEIN, PUTATIVE-RELATED"/>
    <property type="match status" value="1"/>
</dbReference>
<evidence type="ECO:0000256" key="2">
    <source>
        <dbReference type="ARBA" id="ARBA00023015"/>
    </source>
</evidence>
<evidence type="ECO:0000256" key="5">
    <source>
        <dbReference type="ARBA" id="ARBA00023242"/>
    </source>
</evidence>
<keyword evidence="3" id="KW-0238">DNA-binding</keyword>
<reference evidence="8" key="1">
    <citation type="submission" date="2023-01" db="EMBL/GenBank/DDBJ databases">
        <authorList>
            <person name="Van Ghelder C."/>
            <person name="Rancurel C."/>
        </authorList>
    </citation>
    <scope>NUCLEOTIDE SEQUENCE</scope>
    <source>
        <strain evidence="8">CNCM I-4278</strain>
    </source>
</reference>
<dbReference type="OrthoDB" id="3365636at2759"/>